<proteinExistence type="predicted"/>
<evidence type="ECO:0008006" key="4">
    <source>
        <dbReference type="Google" id="ProtNLM"/>
    </source>
</evidence>
<feature type="chain" id="PRO_5026976991" description="TPM domain-containing protein" evidence="1">
    <location>
        <begin position="23"/>
        <end position="209"/>
    </location>
</feature>
<dbReference type="OrthoDB" id="8062037at2759"/>
<organism evidence="2 3">
    <name type="scientific">Mytilus coruscus</name>
    <name type="common">Sea mussel</name>
    <dbReference type="NCBI Taxonomy" id="42192"/>
    <lineage>
        <taxon>Eukaryota</taxon>
        <taxon>Metazoa</taxon>
        <taxon>Spiralia</taxon>
        <taxon>Lophotrochozoa</taxon>
        <taxon>Mollusca</taxon>
        <taxon>Bivalvia</taxon>
        <taxon>Autobranchia</taxon>
        <taxon>Pteriomorphia</taxon>
        <taxon>Mytilida</taxon>
        <taxon>Mytiloidea</taxon>
        <taxon>Mytilidae</taxon>
        <taxon>Mytilinae</taxon>
        <taxon>Mytilus</taxon>
    </lineage>
</organism>
<feature type="signal peptide" evidence="1">
    <location>
        <begin position="1"/>
        <end position="22"/>
    </location>
</feature>
<sequence>MITEMYSYCILLVVSLLSVCSGIEDQWKVQEFPNPIYQVEDCGRSADVDKSWICDPNKVISEQDVNDISDMLVEIHTNTRCNCEMCIRNKTGYVVMVAIMPSMHRIINASDSMSDIIQDARVYSYYLSLYWGSFATCNELVLLLISRDDGVVYTLTQRDARIKLTDELVTKVTLDNQKYFDEKNRVKIGQGIKSIINKYGMLLRGQSIE</sequence>
<evidence type="ECO:0000256" key="1">
    <source>
        <dbReference type="SAM" id="SignalP"/>
    </source>
</evidence>
<protein>
    <recommendedName>
        <fullName evidence="4">TPM domain-containing protein</fullName>
    </recommendedName>
</protein>
<name>A0A6J8B922_MYTCO</name>
<dbReference type="InterPro" id="IPR033438">
    <property type="entry name" value="MOLO1"/>
</dbReference>
<dbReference type="EMBL" id="CACVKT020002820">
    <property type="protein sequence ID" value="CAC5380056.1"/>
    <property type="molecule type" value="Genomic_DNA"/>
</dbReference>
<dbReference type="Proteomes" id="UP000507470">
    <property type="component" value="Unassembled WGS sequence"/>
</dbReference>
<dbReference type="AlphaFoldDB" id="A0A6J8B922"/>
<keyword evidence="3" id="KW-1185">Reference proteome</keyword>
<dbReference type="PANTHER" id="PTHR33748">
    <property type="entry name" value="PROTEIN CBG04600"/>
    <property type="match status" value="1"/>
</dbReference>
<accession>A0A6J8B922</accession>
<dbReference type="Gene3D" id="3.10.310.50">
    <property type="match status" value="1"/>
</dbReference>
<gene>
    <name evidence="2" type="ORF">MCOR_16049</name>
</gene>
<dbReference type="Pfam" id="PF17175">
    <property type="entry name" value="MOLO1"/>
    <property type="match status" value="1"/>
</dbReference>
<evidence type="ECO:0000313" key="2">
    <source>
        <dbReference type="EMBL" id="CAC5380056.1"/>
    </source>
</evidence>
<reference evidence="2 3" key="1">
    <citation type="submission" date="2020-06" db="EMBL/GenBank/DDBJ databases">
        <authorList>
            <person name="Li R."/>
            <person name="Bekaert M."/>
        </authorList>
    </citation>
    <scope>NUCLEOTIDE SEQUENCE [LARGE SCALE GENOMIC DNA]</scope>
    <source>
        <strain evidence="3">wild</strain>
    </source>
</reference>
<evidence type="ECO:0000313" key="3">
    <source>
        <dbReference type="Proteomes" id="UP000507470"/>
    </source>
</evidence>
<dbReference type="PANTHER" id="PTHR33748:SF5">
    <property type="entry name" value="GROUND-LIKE DOMAIN-CONTAINING PROTEIN"/>
    <property type="match status" value="1"/>
</dbReference>
<dbReference type="GO" id="GO:0005892">
    <property type="term" value="C:acetylcholine-gated channel complex"/>
    <property type="evidence" value="ECO:0007669"/>
    <property type="project" value="InterPro"/>
</dbReference>
<keyword evidence="1" id="KW-0732">Signal</keyword>